<accession>A0A4Y2WGH0</accession>
<dbReference type="AlphaFoldDB" id="A0A4Y2WGH0"/>
<evidence type="ECO:0000256" key="1">
    <source>
        <dbReference type="SAM" id="MobiDB-lite"/>
    </source>
</evidence>
<feature type="compositionally biased region" description="Polar residues" evidence="1">
    <location>
        <begin position="68"/>
        <end position="79"/>
    </location>
</feature>
<protein>
    <submittedName>
        <fullName evidence="2">Uncharacterized protein</fullName>
    </submittedName>
</protein>
<reference evidence="2 3" key="1">
    <citation type="journal article" date="2019" name="Sci. Rep.">
        <title>Orb-weaving spider Araneus ventricosus genome elucidates the spidroin gene catalogue.</title>
        <authorList>
            <person name="Kono N."/>
            <person name="Nakamura H."/>
            <person name="Ohtoshi R."/>
            <person name="Moran D.A.P."/>
            <person name="Shinohara A."/>
            <person name="Yoshida Y."/>
            <person name="Fujiwara M."/>
            <person name="Mori M."/>
            <person name="Tomita M."/>
            <person name="Arakawa K."/>
        </authorList>
    </citation>
    <scope>NUCLEOTIDE SEQUENCE [LARGE SCALE GENOMIC DNA]</scope>
</reference>
<proteinExistence type="predicted"/>
<feature type="region of interest" description="Disordered" evidence="1">
    <location>
        <begin position="15"/>
        <end position="79"/>
    </location>
</feature>
<dbReference type="Proteomes" id="UP000499080">
    <property type="component" value="Unassembled WGS sequence"/>
</dbReference>
<sequence length="95" mass="10460">MAALETRFFSNQFPPSLNNLLLASPHNGSSPTLEKREPSTGEEEEHLQPPPYHTDCRDNGPSNDGEESTNPNSYEVNPSQVAVLTQIVVHTLFQG</sequence>
<gene>
    <name evidence="2" type="ORF">AVEN_269663_1</name>
</gene>
<keyword evidence="3" id="KW-1185">Reference proteome</keyword>
<organism evidence="2 3">
    <name type="scientific">Araneus ventricosus</name>
    <name type="common">Orbweaver spider</name>
    <name type="synonym">Epeira ventricosa</name>
    <dbReference type="NCBI Taxonomy" id="182803"/>
    <lineage>
        <taxon>Eukaryota</taxon>
        <taxon>Metazoa</taxon>
        <taxon>Ecdysozoa</taxon>
        <taxon>Arthropoda</taxon>
        <taxon>Chelicerata</taxon>
        <taxon>Arachnida</taxon>
        <taxon>Araneae</taxon>
        <taxon>Araneomorphae</taxon>
        <taxon>Entelegynae</taxon>
        <taxon>Araneoidea</taxon>
        <taxon>Araneidae</taxon>
        <taxon>Araneus</taxon>
    </lineage>
</organism>
<evidence type="ECO:0000313" key="2">
    <source>
        <dbReference type="EMBL" id="GBO36299.1"/>
    </source>
</evidence>
<comment type="caution">
    <text evidence="2">The sequence shown here is derived from an EMBL/GenBank/DDBJ whole genome shotgun (WGS) entry which is preliminary data.</text>
</comment>
<dbReference type="EMBL" id="BGPR01060445">
    <property type="protein sequence ID" value="GBO36299.1"/>
    <property type="molecule type" value="Genomic_DNA"/>
</dbReference>
<evidence type="ECO:0000313" key="3">
    <source>
        <dbReference type="Proteomes" id="UP000499080"/>
    </source>
</evidence>
<name>A0A4Y2WGH0_ARAVE</name>